<dbReference type="PANTHER" id="PTHR44757:SF2">
    <property type="entry name" value="BIOFILM ARCHITECTURE MAINTENANCE PROTEIN MBAA"/>
    <property type="match status" value="1"/>
</dbReference>
<keyword evidence="1" id="KW-0812">Transmembrane</keyword>
<comment type="caution">
    <text evidence="4">The sequence shown here is derived from an EMBL/GenBank/DDBJ whole genome shotgun (WGS) entry which is preliminary data.</text>
</comment>
<dbReference type="InterPro" id="IPR000160">
    <property type="entry name" value="GGDEF_dom"/>
</dbReference>
<dbReference type="SMART" id="SM00052">
    <property type="entry name" value="EAL"/>
    <property type="match status" value="1"/>
</dbReference>
<dbReference type="Pfam" id="PF00563">
    <property type="entry name" value="EAL"/>
    <property type="match status" value="1"/>
</dbReference>
<keyword evidence="1" id="KW-0472">Membrane</keyword>
<dbReference type="InterPro" id="IPR035965">
    <property type="entry name" value="PAS-like_dom_sf"/>
</dbReference>
<keyword evidence="1" id="KW-1133">Transmembrane helix</keyword>
<dbReference type="InterPro" id="IPR029787">
    <property type="entry name" value="Nucleotide_cyclase"/>
</dbReference>
<dbReference type="CDD" id="cd12914">
    <property type="entry name" value="PDC1_DGC_like"/>
    <property type="match status" value="1"/>
</dbReference>
<protein>
    <recommendedName>
        <fullName evidence="6">Diguanylate cyclase (GGDEF)-like protein</fullName>
    </recommendedName>
</protein>
<dbReference type="InterPro" id="IPR043128">
    <property type="entry name" value="Rev_trsase/Diguanyl_cyclase"/>
</dbReference>
<dbReference type="Gene3D" id="3.30.450.20">
    <property type="entry name" value="PAS domain"/>
    <property type="match status" value="3"/>
</dbReference>
<evidence type="ECO:0000259" key="3">
    <source>
        <dbReference type="PROSITE" id="PS50887"/>
    </source>
</evidence>
<dbReference type="SUPFAM" id="SSF55785">
    <property type="entry name" value="PYP-like sensor domain (PAS domain)"/>
    <property type="match status" value="1"/>
</dbReference>
<dbReference type="CDD" id="cd01949">
    <property type="entry name" value="GGDEF"/>
    <property type="match status" value="1"/>
</dbReference>
<dbReference type="Proteomes" id="UP000887222">
    <property type="component" value="Unassembled WGS sequence"/>
</dbReference>
<evidence type="ECO:0000259" key="2">
    <source>
        <dbReference type="PROSITE" id="PS50883"/>
    </source>
</evidence>
<dbReference type="Gene3D" id="3.30.70.270">
    <property type="match status" value="1"/>
</dbReference>
<dbReference type="Gene3D" id="3.20.20.450">
    <property type="entry name" value="EAL domain"/>
    <property type="match status" value="1"/>
</dbReference>
<dbReference type="InterPro" id="IPR035919">
    <property type="entry name" value="EAL_sf"/>
</dbReference>
<dbReference type="CDD" id="cd01948">
    <property type="entry name" value="EAL"/>
    <property type="match status" value="1"/>
</dbReference>
<dbReference type="InterPro" id="IPR001633">
    <property type="entry name" value="EAL_dom"/>
</dbReference>
<keyword evidence="5" id="KW-1185">Reference proteome</keyword>
<dbReference type="SMART" id="SM00267">
    <property type="entry name" value="GGDEF"/>
    <property type="match status" value="1"/>
</dbReference>
<dbReference type="SUPFAM" id="SSF55073">
    <property type="entry name" value="Nucleotide cyclase"/>
    <property type="match status" value="1"/>
</dbReference>
<evidence type="ECO:0000313" key="4">
    <source>
        <dbReference type="EMBL" id="GIZ50128.1"/>
    </source>
</evidence>
<evidence type="ECO:0000256" key="1">
    <source>
        <dbReference type="SAM" id="Phobius"/>
    </source>
</evidence>
<evidence type="ECO:0008006" key="6">
    <source>
        <dbReference type="Google" id="ProtNLM"/>
    </source>
</evidence>
<organism evidence="4 5">
    <name type="scientific">Noviherbaspirillum aridicola</name>
    <dbReference type="NCBI Taxonomy" id="2849687"/>
    <lineage>
        <taxon>Bacteria</taxon>
        <taxon>Pseudomonadati</taxon>
        <taxon>Pseudomonadota</taxon>
        <taxon>Betaproteobacteria</taxon>
        <taxon>Burkholderiales</taxon>
        <taxon>Oxalobacteraceae</taxon>
        <taxon>Noviherbaspirillum</taxon>
    </lineage>
</organism>
<dbReference type="PROSITE" id="PS50887">
    <property type="entry name" value="GGDEF"/>
    <property type="match status" value="1"/>
</dbReference>
<accession>A0ABQ4PZ48</accession>
<dbReference type="CDD" id="cd12915">
    <property type="entry name" value="PDC2_DGC_like"/>
    <property type="match status" value="1"/>
</dbReference>
<reference evidence="4 5" key="1">
    <citation type="journal article" date="2022" name="Int. J. Syst. Evol. Microbiol.">
        <title>Noviherbaspirillum aridicola sp. nov., isolated from an arid soil in Pakistan.</title>
        <authorList>
            <person name="Khan I.U."/>
            <person name="Saqib M."/>
            <person name="Amin A."/>
            <person name="Hussain F."/>
            <person name="Li L."/>
            <person name="Liu Y.H."/>
            <person name="Fang B.Z."/>
            <person name="Ahmed I."/>
            <person name="Li W.J."/>
        </authorList>
    </citation>
    <scope>NUCLEOTIDE SEQUENCE [LARGE SCALE GENOMIC DNA]</scope>
    <source>
        <strain evidence="4 5">NCCP-691</strain>
    </source>
</reference>
<dbReference type="PROSITE" id="PS50883">
    <property type="entry name" value="EAL"/>
    <property type="match status" value="1"/>
</dbReference>
<feature type="transmembrane region" description="Helical" evidence="1">
    <location>
        <begin position="21"/>
        <end position="40"/>
    </location>
</feature>
<dbReference type="PANTHER" id="PTHR44757">
    <property type="entry name" value="DIGUANYLATE CYCLASE DGCP"/>
    <property type="match status" value="1"/>
</dbReference>
<sequence>MRRPADLRRYLSRHRYFAPALLWPLAGILLWLALDAFMASRLQDEKAEAMAAATEQAATRSRSYAAQLLRTIQQIDQLTLSLKLDWEASGAQLDLEQQQERGLYPRSAMLYASIIDRHGDSVSSTLAAFGDASFAGDEFFHYHRTHPDNGLTINKPVKGKRINRQVVRFSRRIDADGEFDGVALVSVEPAYLTTFHDERSLRDGDFISVQLPDGTLLANTEDHAAVRRSYVEAPSFGPTEGTVLEPASKFFDREARIVAWKKLSEYPLVSMAAISETNALAGWQRVAESYRNIMSMATLGIAAFSLTGMLLTARLSWRRQREEVVRQIFRTATEAAQEGFYTMRPLYGRDGKIVDFVYEDCNEHGAALLGTDVRSLRGKRLSQTLDESYRKEIFDLYLHAMETGYYEDEFRVPKISPLRASWVNRRYVRAGDGLAVTLRDISKSKEHELALSRVANTDALTSLPNRHWLGAFLPDALERAARQHRTLAVMFIDLDNFKNINDSLGHEAGDMLLKAAARRLREVVRAADHVVRLGGDEFTIVLEGPHGTEDVARVARQVVRTISAPYELGGVAGQHVNASIGISMFPADGADGDTLLRHADIAMYAAKAAGKGRFEFYQPHLSDSLFLRLAKEHALREAIDKDQFVVHYQPRVSTRAGRLNSLEALVRWHHPERGMIGPDDFIGLAEDTGLIVRLGELVIDNVCAQLAEWGRRGLGPVPVSVNVSGIQLREGGLSAFIAAALARHRIDPRLLEVELTESSVIDKGRATAHELSALRELGIKLSVDDFGTGYSSLAQLQQLDVDVLKVDRAFTSAVGKSEEGAVLFRAIVSMADALDISVVAEGVETREQLHALQSLDCDEVQGYLVSKALPAHEVPSLIARRYLFPASATA</sequence>
<dbReference type="NCBIfam" id="TIGR00254">
    <property type="entry name" value="GGDEF"/>
    <property type="match status" value="1"/>
</dbReference>
<evidence type="ECO:0000313" key="5">
    <source>
        <dbReference type="Proteomes" id="UP000887222"/>
    </source>
</evidence>
<proteinExistence type="predicted"/>
<dbReference type="Pfam" id="PF00990">
    <property type="entry name" value="GGDEF"/>
    <property type="match status" value="1"/>
</dbReference>
<gene>
    <name evidence="4" type="ORF">NCCP691_01420</name>
</gene>
<feature type="domain" description="EAL" evidence="2">
    <location>
        <begin position="628"/>
        <end position="882"/>
    </location>
</feature>
<dbReference type="InterPro" id="IPR052155">
    <property type="entry name" value="Biofilm_reg_signaling"/>
</dbReference>
<feature type="domain" description="GGDEF" evidence="3">
    <location>
        <begin position="485"/>
        <end position="619"/>
    </location>
</feature>
<name>A0ABQ4PZ48_9BURK</name>
<dbReference type="EMBL" id="BPMK01000001">
    <property type="protein sequence ID" value="GIZ50128.1"/>
    <property type="molecule type" value="Genomic_DNA"/>
</dbReference>
<dbReference type="SUPFAM" id="SSF141868">
    <property type="entry name" value="EAL domain-like"/>
    <property type="match status" value="1"/>
</dbReference>